<comment type="caution">
    <text evidence="2">The sequence shown here is derived from an EMBL/GenBank/DDBJ whole genome shotgun (WGS) entry which is preliminary data.</text>
</comment>
<feature type="compositionally biased region" description="Polar residues" evidence="1">
    <location>
        <begin position="840"/>
        <end position="849"/>
    </location>
</feature>
<accession>A0A5C6BUU6</accession>
<dbReference type="PANTHER" id="PTHR30634">
    <property type="entry name" value="OUTER MEMBRANE LOLAB LIPOPROTEIN INSERTION APPARATUS"/>
    <property type="match status" value="1"/>
</dbReference>
<dbReference type="EMBL" id="SJPU01000002">
    <property type="protein sequence ID" value="TWU16050.1"/>
    <property type="molecule type" value="Genomic_DNA"/>
</dbReference>
<dbReference type="InterPro" id="IPR008912">
    <property type="entry name" value="Uncharacterised_CoxE"/>
</dbReference>
<feature type="region of interest" description="Disordered" evidence="1">
    <location>
        <begin position="905"/>
        <end position="931"/>
    </location>
</feature>
<evidence type="ECO:0000256" key="1">
    <source>
        <dbReference type="SAM" id="MobiDB-lite"/>
    </source>
</evidence>
<evidence type="ECO:0000313" key="3">
    <source>
        <dbReference type="Proteomes" id="UP000319908"/>
    </source>
</evidence>
<evidence type="ECO:0000313" key="2">
    <source>
        <dbReference type="EMBL" id="TWU16050.1"/>
    </source>
</evidence>
<dbReference type="InterPro" id="IPR050458">
    <property type="entry name" value="LolB"/>
</dbReference>
<feature type="region of interest" description="Disordered" evidence="1">
    <location>
        <begin position="840"/>
        <end position="868"/>
    </location>
</feature>
<dbReference type="SUPFAM" id="SSF53300">
    <property type="entry name" value="vWA-like"/>
    <property type="match status" value="1"/>
</dbReference>
<dbReference type="InterPro" id="IPR043737">
    <property type="entry name" value="DUF5682"/>
</dbReference>
<proteinExistence type="predicted"/>
<dbReference type="AlphaFoldDB" id="A0A5C6BUU6"/>
<dbReference type="Pfam" id="PF18934">
    <property type="entry name" value="DUF5682"/>
    <property type="match status" value="1"/>
</dbReference>
<dbReference type="InterPro" id="IPR036465">
    <property type="entry name" value="vWFA_dom_sf"/>
</dbReference>
<name>A0A5C6BUU6_9BACT</name>
<feature type="region of interest" description="Disordered" evidence="1">
    <location>
        <begin position="400"/>
        <end position="421"/>
    </location>
</feature>
<sequence length="1244" mass="133807">MESLDPSMLALTQSRAPLLIGVRHHSAALSRAVPEMLDAFAPQCLLVELPSDLADWIEHLADPQTMAPVAISAVHDQHGLFFYPMADFSPEWVAIRWARQRGIPVVPCDLSVAAKTPLSNLESSESDAQWEQAPTTLLDRLLHRTGESDTGGLWQRLVESPGFEAEPDAIRAAALVFGYAVRHSTPDISSRDLVREAAMREAIRMAPKHSAAVIGSFHAAALLPEVVRSQEQHDAAILAAAIAESSDGVGVSLVPYSFEQLDERSGYPAGVRDPVWHQRMWESRTCLDADAAAAELVTAVCRRLRQDGHVAGMPDAAESLRMMRDLARLRGLRVAGRGELVEAIQTCLVQGDLMGRGRAVAKAAGEILIGDRIGTVTPAAPRCGLAVDIDRQLDALKLPGRDSFGGQSRSTRRAASGAPARVDEDAKEIQLDVLRRPRDRARAVVLRQLNAAGIPYAERIDEVERGHRENLIERWRVGWQQGTAATIESVSRYGVSLRQVVEGLVRTAGRIPGQDFSDTDDLPATILGRLRIATECGLVGLTRRTLTQISDSFRAAAGLSELVTAVTIITRIRAGHLPGLPPDIAAAYPPWVEVFIWPHSVDTITACLEAGLERLAGMSGSQAPQDVTAIVDLIDWMTGDLQAAVMSDLSEPASESGRVRLTQWCRQTMRSGSDRMRGAGAAALCMLDEQSDAAFVALTRGWLDSATDREGRTRLKDSLAGATQVLLPRMQSDPLWLGGIGDGIEHMSDEVFLSRLPSLRGAFAEFSPADRQRLLSVCLSELDERDTQLNASGSTLPFDQQGDPATIADELVLLRQADLAGRDAIEKRYPAIDQWLAKASTSNSKTPHTAQEPASDDTKARSTQRAASDFTTADRWRLVFGLPPDSNSATVSRCATSLDQLYGRGRGEGARAGLSGRPPGRGGGSEAPQPTTAQWADDLEALFGSDLCQEVLGAAAGAGRLAAIELLDPETVTPSIELLEQVLSLAGAMPESKIATLRRLARRITEDLAMQLAVRLQPALHGLSSPRPTRRKNRNLNLARTIRDNLANCHRRPDGRATIVAERLMFRSPAKRQMDWHVTFVVDVSGSMSASVIYSALVAAVLDALPALSVKFLAFSTEVLDFSEQVTDPLSLLMEVQVGGGTNIGLGLRAARAGISVPARSIVILVSDFEEGVSVGSMIAEVRALVDSGVACLGLAALDDLGVARYHQGFAAMMAGAGMPVAAVSPENLARWVGDQIRRAQTTS</sequence>
<organism evidence="2 3">
    <name type="scientific">Allorhodopirellula heiligendammensis</name>
    <dbReference type="NCBI Taxonomy" id="2714739"/>
    <lineage>
        <taxon>Bacteria</taxon>
        <taxon>Pseudomonadati</taxon>
        <taxon>Planctomycetota</taxon>
        <taxon>Planctomycetia</taxon>
        <taxon>Pirellulales</taxon>
        <taxon>Pirellulaceae</taxon>
        <taxon>Allorhodopirellula</taxon>
    </lineage>
</organism>
<protein>
    <submittedName>
        <fullName evidence="2">VWA domain containing CoxE-like protein</fullName>
    </submittedName>
</protein>
<dbReference type="Pfam" id="PF05762">
    <property type="entry name" value="VWA_CoxE"/>
    <property type="match status" value="1"/>
</dbReference>
<dbReference type="PANTHER" id="PTHR30634:SF7">
    <property type="entry name" value="VWA DOMAIN-CONTAINING PROTEIN"/>
    <property type="match status" value="1"/>
</dbReference>
<keyword evidence="3" id="KW-1185">Reference proteome</keyword>
<dbReference type="Proteomes" id="UP000319908">
    <property type="component" value="Unassembled WGS sequence"/>
</dbReference>
<gene>
    <name evidence="2" type="ORF">Poly21_32550</name>
</gene>
<reference evidence="2 3" key="1">
    <citation type="journal article" date="2020" name="Antonie Van Leeuwenhoek">
        <title>Rhodopirellula heiligendammensis sp. nov., Rhodopirellula pilleata sp. nov., and Rhodopirellula solitaria sp. nov. isolated from natural or artificial marine surfaces in Northern Germany and California, USA, and emended description of the genus Rhodopirellula.</title>
        <authorList>
            <person name="Kallscheuer N."/>
            <person name="Wiegand S."/>
            <person name="Jogler M."/>
            <person name="Boedeker C."/>
            <person name="Peeters S.H."/>
            <person name="Rast P."/>
            <person name="Heuer A."/>
            <person name="Jetten M.S.M."/>
            <person name="Rohde M."/>
            <person name="Jogler C."/>
        </authorList>
    </citation>
    <scope>NUCLEOTIDE SEQUENCE [LARGE SCALE GENOMIC DNA]</scope>
    <source>
        <strain evidence="2 3">Poly21</strain>
    </source>
</reference>
<dbReference type="Gene3D" id="3.40.50.410">
    <property type="entry name" value="von Willebrand factor, type A domain"/>
    <property type="match status" value="1"/>
</dbReference>